<comment type="similarity">
    <text evidence="1">Belongs to the peptidase S33 family.</text>
</comment>
<dbReference type="InterPro" id="IPR051601">
    <property type="entry name" value="Serine_prot/Carboxylest_S33"/>
</dbReference>
<keyword evidence="3 7" id="KW-0378">Hydrolase</keyword>
<feature type="chain" id="PRO_5039378057" evidence="5">
    <location>
        <begin position="22"/>
        <end position="540"/>
    </location>
</feature>
<organism evidence="7 8">
    <name type="scientific">Nesterenkonia sphaerica</name>
    <dbReference type="NCBI Taxonomy" id="1804988"/>
    <lineage>
        <taxon>Bacteria</taxon>
        <taxon>Bacillati</taxon>
        <taxon>Actinomycetota</taxon>
        <taxon>Actinomycetes</taxon>
        <taxon>Micrococcales</taxon>
        <taxon>Micrococcaceae</taxon>
        <taxon>Nesterenkonia</taxon>
    </lineage>
</organism>
<dbReference type="RefSeq" id="WP_138170068.1">
    <property type="nucleotide sequence ID" value="NZ_VAWA01000006.1"/>
</dbReference>
<evidence type="ECO:0000259" key="6">
    <source>
        <dbReference type="Pfam" id="PF08386"/>
    </source>
</evidence>
<feature type="compositionally biased region" description="Acidic residues" evidence="4">
    <location>
        <begin position="41"/>
        <end position="57"/>
    </location>
</feature>
<dbReference type="PANTHER" id="PTHR43248">
    <property type="entry name" value="2-SUCCINYL-6-HYDROXY-2,4-CYCLOHEXADIENE-1-CARBOXYLATE SYNTHASE"/>
    <property type="match status" value="1"/>
</dbReference>
<feature type="domain" description="Peptidase S33 tripeptidyl aminopeptidase-like C-terminal" evidence="6">
    <location>
        <begin position="445"/>
        <end position="540"/>
    </location>
</feature>
<dbReference type="GO" id="GO:0016787">
    <property type="term" value="F:hydrolase activity"/>
    <property type="evidence" value="ECO:0007669"/>
    <property type="project" value="UniProtKB-KW"/>
</dbReference>
<dbReference type="Pfam" id="PF08386">
    <property type="entry name" value="Abhydrolase_4"/>
    <property type="match status" value="1"/>
</dbReference>
<dbReference type="OrthoDB" id="3252468at2"/>
<evidence type="ECO:0000313" key="7">
    <source>
        <dbReference type="EMBL" id="TLP76925.1"/>
    </source>
</evidence>
<comment type="caution">
    <text evidence="7">The sequence shown here is derived from an EMBL/GenBank/DDBJ whole genome shotgun (WGS) entry which is preliminary data.</text>
</comment>
<evidence type="ECO:0000256" key="1">
    <source>
        <dbReference type="ARBA" id="ARBA00010088"/>
    </source>
</evidence>
<evidence type="ECO:0000256" key="4">
    <source>
        <dbReference type="SAM" id="MobiDB-lite"/>
    </source>
</evidence>
<evidence type="ECO:0000256" key="5">
    <source>
        <dbReference type="SAM" id="SignalP"/>
    </source>
</evidence>
<dbReference type="PANTHER" id="PTHR43248:SF29">
    <property type="entry name" value="TRIPEPTIDYL AMINOPEPTIDASE"/>
    <property type="match status" value="1"/>
</dbReference>
<reference evidence="7 8" key="1">
    <citation type="submission" date="2019-05" db="EMBL/GenBank/DDBJ databases">
        <title>Nesterenkonia sp. GY239, isolated from the Southern Atlantic Ocean.</title>
        <authorList>
            <person name="Zhang G."/>
        </authorList>
    </citation>
    <scope>NUCLEOTIDE SEQUENCE [LARGE SCALE GENOMIC DNA]</scope>
    <source>
        <strain evidence="7 8">GY239</strain>
    </source>
</reference>
<accession>A0A5R9AFX9</accession>
<dbReference type="SUPFAM" id="SSF53474">
    <property type="entry name" value="alpha/beta-Hydrolases"/>
    <property type="match status" value="1"/>
</dbReference>
<feature type="signal peptide" evidence="5">
    <location>
        <begin position="1"/>
        <end position="21"/>
    </location>
</feature>
<keyword evidence="2 5" id="KW-0732">Signal</keyword>
<dbReference type="InterPro" id="IPR013595">
    <property type="entry name" value="Pept_S33_TAP-like_C"/>
</dbReference>
<dbReference type="PROSITE" id="PS51257">
    <property type="entry name" value="PROKAR_LIPOPROTEIN"/>
    <property type="match status" value="1"/>
</dbReference>
<protein>
    <submittedName>
        <fullName evidence="7">Alpha/beta hydrolase</fullName>
    </submittedName>
</protein>
<evidence type="ECO:0000313" key="8">
    <source>
        <dbReference type="Proteomes" id="UP000306544"/>
    </source>
</evidence>
<keyword evidence="8" id="KW-1185">Reference proteome</keyword>
<dbReference type="Gene3D" id="3.40.50.1820">
    <property type="entry name" value="alpha/beta hydrolase"/>
    <property type="match status" value="1"/>
</dbReference>
<dbReference type="EMBL" id="VAWA01000006">
    <property type="protein sequence ID" value="TLP76925.1"/>
    <property type="molecule type" value="Genomic_DNA"/>
</dbReference>
<dbReference type="AlphaFoldDB" id="A0A5R9AFX9"/>
<evidence type="ECO:0000256" key="3">
    <source>
        <dbReference type="ARBA" id="ARBA00022801"/>
    </source>
</evidence>
<name>A0A5R9AFX9_9MICC</name>
<dbReference type="Proteomes" id="UP000306544">
    <property type="component" value="Unassembled WGS sequence"/>
</dbReference>
<proteinExistence type="inferred from homology"/>
<dbReference type="InterPro" id="IPR029058">
    <property type="entry name" value="AB_hydrolase_fold"/>
</dbReference>
<feature type="region of interest" description="Disordered" evidence="4">
    <location>
        <begin position="23"/>
        <end position="78"/>
    </location>
</feature>
<evidence type="ECO:0000256" key="2">
    <source>
        <dbReference type="ARBA" id="ARBA00022729"/>
    </source>
</evidence>
<sequence length="540" mass="58804">MARSPLSALTAVGGVVAVLLAGCSPEGTEPTPQPTASPEAEGTEDDAAPGDSEDESSPDTPHGSAQDPGSPAGEHFPSDPLAELEEFYEQEVQWRDCAEDMHCGSVEVPRDYDDPEGERITIEFVADTLEDQPFLLMNPGGPGSSGYEMVADQANLVFSSRLREEMNIVGFDPRGVARSEPLECMDDAEYEEWNQQTGEAGFDTDTDLSAAELAAVVEQCQERSGEIIEHLDTVSTARDMDIVRAAIGEEQLHYFGMSYGTKLGLAYAEMFPEQVGRWVLDGVMDVSLSLSGIAGDQAVGFERQLRTFTEWCADREECPISGDAQDVYEGIAELTDEIREHPVTASDGRQITAETIFGGLSTTMYIPGGREILLEALQLWVDEANPEYFQQIADVADGRNADGTYDWISSWSFRAIMCTDYPAEGAGLNGPGLLEGEDVSYTEQFLSPNTEFCEALPGERTGEPWEPDAQLPQMLLIGGTEDPATPVEWAENMHRMLPNSSLLIYDGEGHISYGLGNTCVNEIADDYLIDGELFEGQQEC</sequence>
<gene>
    <name evidence="7" type="ORF">FEF27_06700</name>
</gene>